<dbReference type="Proteomes" id="UP001497497">
    <property type="component" value="Unassembled WGS sequence"/>
</dbReference>
<dbReference type="GO" id="GO:0005829">
    <property type="term" value="C:cytosol"/>
    <property type="evidence" value="ECO:0007669"/>
    <property type="project" value="TreeGrafter"/>
</dbReference>
<reference evidence="8 9" key="1">
    <citation type="submission" date="2024-04" db="EMBL/GenBank/DDBJ databases">
        <authorList>
            <consortium name="Genoscope - CEA"/>
            <person name="William W."/>
        </authorList>
    </citation>
    <scope>NUCLEOTIDE SEQUENCE [LARGE SCALE GENOMIC DNA]</scope>
</reference>
<dbReference type="InterPro" id="IPR036676">
    <property type="entry name" value="PurM-like_C_sf"/>
</dbReference>
<feature type="non-terminal residue" evidence="8">
    <location>
        <position position="253"/>
    </location>
</feature>
<accession>A0AAV2H1K2</accession>
<comment type="pathway">
    <text evidence="1">Purine metabolism; IMP biosynthesis via de novo pathway; 5-amino-1-(5-phospho-D-ribosyl)imidazole from N(2)-formyl-N(1)-(5-phospho-D-ribosyl)glycinamide: step 2/2.</text>
</comment>
<comment type="caution">
    <text evidence="8">The sequence shown here is derived from an EMBL/GenBank/DDBJ whole genome shotgun (WGS) entry which is preliminary data.</text>
</comment>
<proteinExistence type="predicted"/>
<dbReference type="PANTHER" id="PTHR10520:SF12">
    <property type="entry name" value="TRIFUNCTIONAL PURINE BIOSYNTHETIC PROTEIN ADENOSINE-3"/>
    <property type="match status" value="1"/>
</dbReference>
<keyword evidence="9" id="KW-1185">Reference proteome</keyword>
<evidence type="ECO:0000256" key="1">
    <source>
        <dbReference type="ARBA" id="ARBA00004686"/>
    </source>
</evidence>
<gene>
    <name evidence="8" type="ORF">GSLYS_00001437001</name>
</gene>
<dbReference type="SUPFAM" id="SSF55326">
    <property type="entry name" value="PurM N-terminal domain-like"/>
    <property type="match status" value="1"/>
</dbReference>
<dbReference type="InterPro" id="IPR004733">
    <property type="entry name" value="PurM_cligase"/>
</dbReference>
<dbReference type="InterPro" id="IPR016188">
    <property type="entry name" value="PurM-like_N"/>
</dbReference>
<evidence type="ECO:0000256" key="5">
    <source>
        <dbReference type="ARBA" id="ARBA00022840"/>
    </source>
</evidence>
<dbReference type="PANTHER" id="PTHR10520">
    <property type="entry name" value="TRIFUNCTIONAL PURINE BIOSYNTHETIC PROTEIN ADENOSINE-3-RELATED"/>
    <property type="match status" value="1"/>
</dbReference>
<dbReference type="GO" id="GO:0005524">
    <property type="term" value="F:ATP binding"/>
    <property type="evidence" value="ECO:0007669"/>
    <property type="project" value="UniProtKB-KW"/>
</dbReference>
<evidence type="ECO:0000256" key="2">
    <source>
        <dbReference type="ARBA" id="ARBA00013047"/>
    </source>
</evidence>
<dbReference type="GO" id="GO:0006189">
    <property type="term" value="P:'de novo' IMP biosynthetic process"/>
    <property type="evidence" value="ECO:0007669"/>
    <property type="project" value="InterPro"/>
</dbReference>
<organism evidence="8 9">
    <name type="scientific">Lymnaea stagnalis</name>
    <name type="common">Great pond snail</name>
    <name type="synonym">Helix stagnalis</name>
    <dbReference type="NCBI Taxonomy" id="6523"/>
    <lineage>
        <taxon>Eukaryota</taxon>
        <taxon>Metazoa</taxon>
        <taxon>Spiralia</taxon>
        <taxon>Lophotrochozoa</taxon>
        <taxon>Mollusca</taxon>
        <taxon>Gastropoda</taxon>
        <taxon>Heterobranchia</taxon>
        <taxon>Euthyneura</taxon>
        <taxon>Panpulmonata</taxon>
        <taxon>Hygrophila</taxon>
        <taxon>Lymnaeoidea</taxon>
        <taxon>Lymnaeidae</taxon>
        <taxon>Lymnaea</taxon>
    </lineage>
</organism>
<keyword evidence="5" id="KW-0067">ATP-binding</keyword>
<evidence type="ECO:0000259" key="7">
    <source>
        <dbReference type="Pfam" id="PF02769"/>
    </source>
</evidence>
<dbReference type="Pfam" id="PF02769">
    <property type="entry name" value="AIRS_C"/>
    <property type="match status" value="1"/>
</dbReference>
<dbReference type="Gene3D" id="3.30.1330.10">
    <property type="entry name" value="PurM-like, N-terminal domain"/>
    <property type="match status" value="1"/>
</dbReference>
<dbReference type="InterPro" id="IPR036921">
    <property type="entry name" value="PurM-like_N_sf"/>
</dbReference>
<evidence type="ECO:0000313" key="9">
    <source>
        <dbReference type="Proteomes" id="UP001497497"/>
    </source>
</evidence>
<keyword evidence="4" id="KW-0547">Nucleotide-binding</keyword>
<dbReference type="SUPFAM" id="SSF56042">
    <property type="entry name" value="PurM C-terminal domain-like"/>
    <property type="match status" value="1"/>
</dbReference>
<feature type="non-terminal residue" evidence="8">
    <location>
        <position position="1"/>
    </location>
</feature>
<dbReference type="GO" id="GO:0004637">
    <property type="term" value="F:phosphoribosylamine-glycine ligase activity"/>
    <property type="evidence" value="ECO:0007669"/>
    <property type="project" value="TreeGrafter"/>
</dbReference>
<dbReference type="Pfam" id="PF00586">
    <property type="entry name" value="AIRS"/>
    <property type="match status" value="1"/>
</dbReference>
<protein>
    <recommendedName>
        <fullName evidence="2">phosphoribosylformylglycinamidine cyclo-ligase</fullName>
        <ecNumber evidence="2">6.3.3.1</ecNumber>
    </recommendedName>
</protein>
<dbReference type="GO" id="GO:0046084">
    <property type="term" value="P:adenine biosynthetic process"/>
    <property type="evidence" value="ECO:0007669"/>
    <property type="project" value="TreeGrafter"/>
</dbReference>
<dbReference type="AlphaFoldDB" id="A0AAV2H1K2"/>
<dbReference type="GO" id="GO:0004641">
    <property type="term" value="F:phosphoribosylformylglycinamidine cyclo-ligase activity"/>
    <property type="evidence" value="ECO:0007669"/>
    <property type="project" value="UniProtKB-EC"/>
</dbReference>
<feature type="domain" description="PurM-like N-terminal" evidence="6">
    <location>
        <begin position="199"/>
        <end position="252"/>
    </location>
</feature>
<evidence type="ECO:0000259" key="6">
    <source>
        <dbReference type="Pfam" id="PF00586"/>
    </source>
</evidence>
<evidence type="ECO:0000256" key="3">
    <source>
        <dbReference type="ARBA" id="ARBA00022598"/>
    </source>
</evidence>
<dbReference type="EMBL" id="CAXITT010000014">
    <property type="protein sequence ID" value="CAL1527260.1"/>
    <property type="molecule type" value="Genomic_DNA"/>
</dbReference>
<sequence length="253" mass="26842">EILVPSHIYIKPVLPLVHAGKVKSFVYISDGLSKCITRVLPPGTSARLDAHKWPLGPVFGWMAEMTKLSAEDMAQYSSCGIAAVLVVGQKDVESVEVALSSLQIDVKEIGQIEETTGDTRGVIVDGLQSVLEKAKSVARQHAPENFVKHLECAPDVQGKLHKPDFSAVLDIAKRPGAVLNKDGGPPTFDIGSLNLEHPVLVSGTDGVGTKLKIAQALNDHGDIGADLVAMCVNDILASGADPLFFTCYLGTGR</sequence>
<name>A0AAV2H1K2_LYMST</name>
<dbReference type="InterPro" id="IPR010918">
    <property type="entry name" value="PurM-like_C_dom"/>
</dbReference>
<keyword evidence="3" id="KW-0436">Ligase</keyword>
<evidence type="ECO:0000313" key="8">
    <source>
        <dbReference type="EMBL" id="CAL1527260.1"/>
    </source>
</evidence>
<dbReference type="EC" id="6.3.3.1" evidence="2"/>
<dbReference type="Gene3D" id="3.90.650.10">
    <property type="entry name" value="PurM-like C-terminal domain"/>
    <property type="match status" value="1"/>
</dbReference>
<evidence type="ECO:0000256" key="4">
    <source>
        <dbReference type="ARBA" id="ARBA00022741"/>
    </source>
</evidence>
<feature type="domain" description="PurM-like C-terminal" evidence="7">
    <location>
        <begin position="3"/>
        <end position="119"/>
    </location>
</feature>